<evidence type="ECO:0000313" key="3">
    <source>
        <dbReference type="Proteomes" id="UP000031443"/>
    </source>
</evidence>
<evidence type="ECO:0000256" key="1">
    <source>
        <dbReference type="SAM" id="MobiDB-lite"/>
    </source>
</evidence>
<accession>M7BD80</accession>
<evidence type="ECO:0000313" key="2">
    <source>
        <dbReference type="EMBL" id="EMP35881.1"/>
    </source>
</evidence>
<organism evidence="2 3">
    <name type="scientific">Chelonia mydas</name>
    <name type="common">Green sea-turtle</name>
    <name type="synonym">Chelonia agassizi</name>
    <dbReference type="NCBI Taxonomy" id="8469"/>
    <lineage>
        <taxon>Eukaryota</taxon>
        <taxon>Metazoa</taxon>
        <taxon>Chordata</taxon>
        <taxon>Craniata</taxon>
        <taxon>Vertebrata</taxon>
        <taxon>Euteleostomi</taxon>
        <taxon>Archelosauria</taxon>
        <taxon>Testudinata</taxon>
        <taxon>Testudines</taxon>
        <taxon>Cryptodira</taxon>
        <taxon>Durocryptodira</taxon>
        <taxon>Americhelydia</taxon>
        <taxon>Chelonioidea</taxon>
        <taxon>Cheloniidae</taxon>
        <taxon>Chelonia</taxon>
    </lineage>
</organism>
<dbReference type="EMBL" id="KB527356">
    <property type="protein sequence ID" value="EMP35881.1"/>
    <property type="molecule type" value="Genomic_DNA"/>
</dbReference>
<reference evidence="3" key="1">
    <citation type="journal article" date="2013" name="Nat. Genet.">
        <title>The draft genomes of soft-shell turtle and green sea turtle yield insights into the development and evolution of the turtle-specific body plan.</title>
        <authorList>
            <person name="Wang Z."/>
            <person name="Pascual-Anaya J."/>
            <person name="Zadissa A."/>
            <person name="Li W."/>
            <person name="Niimura Y."/>
            <person name="Huang Z."/>
            <person name="Li C."/>
            <person name="White S."/>
            <person name="Xiong Z."/>
            <person name="Fang D."/>
            <person name="Wang B."/>
            <person name="Ming Y."/>
            <person name="Chen Y."/>
            <person name="Zheng Y."/>
            <person name="Kuraku S."/>
            <person name="Pignatelli M."/>
            <person name="Herrero J."/>
            <person name="Beal K."/>
            <person name="Nozawa M."/>
            <person name="Li Q."/>
            <person name="Wang J."/>
            <person name="Zhang H."/>
            <person name="Yu L."/>
            <person name="Shigenobu S."/>
            <person name="Wang J."/>
            <person name="Liu J."/>
            <person name="Flicek P."/>
            <person name="Searle S."/>
            <person name="Wang J."/>
            <person name="Kuratani S."/>
            <person name="Yin Y."/>
            <person name="Aken B."/>
            <person name="Zhang G."/>
            <person name="Irie N."/>
        </authorList>
    </citation>
    <scope>NUCLEOTIDE SEQUENCE [LARGE SCALE GENOMIC DNA]</scope>
</reference>
<name>M7BD80_CHEMY</name>
<feature type="compositionally biased region" description="Polar residues" evidence="1">
    <location>
        <begin position="247"/>
        <end position="260"/>
    </location>
</feature>
<protein>
    <submittedName>
        <fullName evidence="2">Uncharacterized protein</fullName>
    </submittedName>
</protein>
<dbReference type="AlphaFoldDB" id="M7BD80"/>
<proteinExistence type="predicted"/>
<keyword evidence="3" id="KW-1185">Reference proteome</keyword>
<gene>
    <name evidence="2" type="ORF">UY3_06957</name>
</gene>
<sequence>MSPLWLPHRTTTNESCRSCRCFQELLEEPAETGPRESELRVDPLIQNLSAKSPALSLPLEALQGQLMMRCAPLGRCGLRGGPQPQALGVSPHAPTPHTPRCRALPAWTLRSQLRTSQWGLGKLLAVLHGVVLAEVGACLPTSCPPSRHALERAPRRAQPACSSSFLLAALVIAPPGQRHSRGEPSPAGLRLWGSSAGVPGKGGAQAVAAAVSAARGVSRHLRFTGEQGSPLVVSAAAPSPELSCSGRLQTITASHESPASQPGGRLASDDSVSPLFSPRARSACS</sequence>
<dbReference type="Proteomes" id="UP000031443">
    <property type="component" value="Unassembled WGS sequence"/>
</dbReference>
<feature type="region of interest" description="Disordered" evidence="1">
    <location>
        <begin position="247"/>
        <end position="285"/>
    </location>
</feature>